<organism evidence="2 3">
    <name type="scientific">Cymbomonas tetramitiformis</name>
    <dbReference type="NCBI Taxonomy" id="36881"/>
    <lineage>
        <taxon>Eukaryota</taxon>
        <taxon>Viridiplantae</taxon>
        <taxon>Chlorophyta</taxon>
        <taxon>Pyramimonadophyceae</taxon>
        <taxon>Pyramimonadales</taxon>
        <taxon>Pyramimonadaceae</taxon>
        <taxon>Cymbomonas</taxon>
    </lineage>
</organism>
<evidence type="ECO:0000313" key="3">
    <source>
        <dbReference type="Proteomes" id="UP001190700"/>
    </source>
</evidence>
<dbReference type="Proteomes" id="UP001190700">
    <property type="component" value="Unassembled WGS sequence"/>
</dbReference>
<protein>
    <submittedName>
        <fullName evidence="2">Uncharacterized protein</fullName>
    </submittedName>
</protein>
<feature type="region of interest" description="Disordered" evidence="1">
    <location>
        <begin position="92"/>
        <end position="117"/>
    </location>
</feature>
<keyword evidence="3" id="KW-1185">Reference proteome</keyword>
<feature type="compositionally biased region" description="Basic and acidic residues" evidence="1">
    <location>
        <begin position="92"/>
        <end position="111"/>
    </location>
</feature>
<dbReference type="AlphaFoldDB" id="A0AAE0BFL5"/>
<name>A0AAE0BFL5_9CHLO</name>
<reference evidence="2 3" key="1">
    <citation type="journal article" date="2015" name="Genome Biol. Evol.">
        <title>Comparative Genomics of a Bacterivorous Green Alga Reveals Evolutionary Causalities and Consequences of Phago-Mixotrophic Mode of Nutrition.</title>
        <authorList>
            <person name="Burns J.A."/>
            <person name="Paasch A."/>
            <person name="Narechania A."/>
            <person name="Kim E."/>
        </authorList>
    </citation>
    <scope>NUCLEOTIDE SEQUENCE [LARGE SCALE GENOMIC DNA]</scope>
    <source>
        <strain evidence="2 3">PLY_AMNH</strain>
    </source>
</reference>
<evidence type="ECO:0000313" key="2">
    <source>
        <dbReference type="EMBL" id="KAK3235094.1"/>
    </source>
</evidence>
<comment type="caution">
    <text evidence="2">The sequence shown here is derived from an EMBL/GenBank/DDBJ whole genome shotgun (WGS) entry which is preliminary data.</text>
</comment>
<accession>A0AAE0BFL5</accession>
<sequence length="292" mass="32928">MTLSSNAHAMRCDDAWHQQSECGDVDTPRGAKVENAVWLHSAAHKCESKEEKRWDEGCSTTKHHQAVAKGHAGWREEWRMLRDGDDVVENDDEKRALRTNERERVTPKEKGAGAVAARQPANLAQVIEGGRRRRSRWWTKSSAAWTSSSNAHAMRCDDVWYQHSECGDVDTPRGAKVENAVWLHSAAHKCENREGKWWDEGCNTCKHHQAMAKGHAGWREEWRMLRGELAVVKAHVDDVVDGLDFGVRCMSTTRHHQIVAMGKLSSSNHVQRGGNCRNAGTLTTRSHGRCKL</sequence>
<dbReference type="EMBL" id="LGRX02035367">
    <property type="protein sequence ID" value="KAK3235094.1"/>
    <property type="molecule type" value="Genomic_DNA"/>
</dbReference>
<evidence type="ECO:0000256" key="1">
    <source>
        <dbReference type="SAM" id="MobiDB-lite"/>
    </source>
</evidence>
<proteinExistence type="predicted"/>
<gene>
    <name evidence="2" type="ORF">CYMTET_54685</name>
</gene>